<sequence length="558" mass="62626">MPPSRGGKHSRVVYEEEQRDSIHSQDIRLVQNVALADATAKARVSPWTPAMFKLYYCLLIATLNSCINGYDGSLMGAINTYPQYREYFGFNSDQGTPETGIVYAIYVIGNLVGSFFAGPATDFRGRKWGMFIGCLIIMLGTCIQATSTNLGGFMGGRFVLGFGVAITSTAGPAYASEMAHPAYRGVLTGIFNTFWFVGGIPSTFVSYGTSTMTGSRSWRIPVWLQMVFAGVVLVCSPFLPETPRWLIANDRHEEALDTMARFHGEGSRESPIVVLEYKEMVEDISVTGSDKRWWDYRELFNSREQLYRTMLVTSMAFFGQWSGNGPVSYYYPTMLQGTGITNNHTRLLYNGMQNVVSFAGAIFGAVYTDKWGRRPQLLVSTACLVIIFSIIAALVATNVINGPDGKPITDDHGTPLIKRPGQAKGVIAMIFLFGFVYAAGYTPLQQLYPVECLRYETRAKGMAYYNFWVNIAQFYNTFVTGIAFSGAGWKYYFLFIFWDAFEFVFIYFLFVETRRRTLEELSEIFRSRHPVKTSLSKTQIVMHGAQGVTEVFDKETRI</sequence>
<gene>
    <name evidence="10" type="ORF">EJ04DRAFT_507166</name>
</gene>
<comment type="subcellular location">
    <subcellularLocation>
        <location evidence="1">Membrane</location>
        <topology evidence="1">Multi-pass membrane protein</topology>
    </subcellularLocation>
</comment>
<comment type="similarity">
    <text evidence="2 7">Belongs to the major facilitator superfamily. Sugar transporter (TC 2.A.1.1) family.</text>
</comment>
<evidence type="ECO:0000256" key="5">
    <source>
        <dbReference type="ARBA" id="ARBA00022989"/>
    </source>
</evidence>
<dbReference type="PROSITE" id="PS50850">
    <property type="entry name" value="MFS"/>
    <property type="match status" value="1"/>
</dbReference>
<evidence type="ECO:0000256" key="8">
    <source>
        <dbReference type="SAM" id="Phobius"/>
    </source>
</evidence>
<comment type="caution">
    <text evidence="10">The sequence shown here is derived from an EMBL/GenBank/DDBJ whole genome shotgun (WGS) entry which is preliminary data.</text>
</comment>
<dbReference type="EMBL" id="ML996097">
    <property type="protein sequence ID" value="KAF2741343.1"/>
    <property type="molecule type" value="Genomic_DNA"/>
</dbReference>
<evidence type="ECO:0000313" key="10">
    <source>
        <dbReference type="EMBL" id="KAF2741343.1"/>
    </source>
</evidence>
<feature type="transmembrane region" description="Helical" evidence="8">
    <location>
        <begin position="465"/>
        <end position="485"/>
    </location>
</feature>
<feature type="transmembrane region" description="Helical" evidence="8">
    <location>
        <begin position="101"/>
        <end position="121"/>
    </location>
</feature>
<feature type="domain" description="Major facilitator superfamily (MFS) profile" evidence="9">
    <location>
        <begin position="57"/>
        <end position="514"/>
    </location>
</feature>
<keyword evidence="11" id="KW-1185">Reference proteome</keyword>
<reference evidence="10" key="1">
    <citation type="journal article" date="2020" name="Stud. Mycol.">
        <title>101 Dothideomycetes genomes: a test case for predicting lifestyles and emergence of pathogens.</title>
        <authorList>
            <person name="Haridas S."/>
            <person name="Albert R."/>
            <person name="Binder M."/>
            <person name="Bloem J."/>
            <person name="Labutti K."/>
            <person name="Salamov A."/>
            <person name="Andreopoulos B."/>
            <person name="Baker S."/>
            <person name="Barry K."/>
            <person name="Bills G."/>
            <person name="Bluhm B."/>
            <person name="Cannon C."/>
            <person name="Castanera R."/>
            <person name="Culley D."/>
            <person name="Daum C."/>
            <person name="Ezra D."/>
            <person name="Gonzalez J."/>
            <person name="Henrissat B."/>
            <person name="Kuo A."/>
            <person name="Liang C."/>
            <person name="Lipzen A."/>
            <person name="Lutzoni F."/>
            <person name="Magnuson J."/>
            <person name="Mondo S."/>
            <person name="Nolan M."/>
            <person name="Ohm R."/>
            <person name="Pangilinan J."/>
            <person name="Park H.-J."/>
            <person name="Ramirez L."/>
            <person name="Alfaro M."/>
            <person name="Sun H."/>
            <person name="Tritt A."/>
            <person name="Yoshinaga Y."/>
            <person name="Zwiers L.-H."/>
            <person name="Turgeon B."/>
            <person name="Goodwin S."/>
            <person name="Spatafora J."/>
            <person name="Crous P."/>
            <person name="Grigoriev I."/>
        </authorList>
    </citation>
    <scope>NUCLEOTIDE SEQUENCE</scope>
    <source>
        <strain evidence="10">CBS 125425</strain>
    </source>
</reference>
<protein>
    <submittedName>
        <fullName evidence="10">MFS lactose permease-like protein</fullName>
    </submittedName>
</protein>
<dbReference type="SUPFAM" id="SSF103473">
    <property type="entry name" value="MFS general substrate transporter"/>
    <property type="match status" value="1"/>
</dbReference>
<dbReference type="GO" id="GO:0005351">
    <property type="term" value="F:carbohydrate:proton symporter activity"/>
    <property type="evidence" value="ECO:0007669"/>
    <property type="project" value="TreeGrafter"/>
</dbReference>
<evidence type="ECO:0000256" key="3">
    <source>
        <dbReference type="ARBA" id="ARBA00022448"/>
    </source>
</evidence>
<dbReference type="PANTHER" id="PTHR48022:SF79">
    <property type="entry name" value="LACTOSE PERMEASE, PUTATIVE (AFU_ORTHOLOGUE AFUA_6G01860)-RELATED"/>
    <property type="match status" value="1"/>
</dbReference>
<keyword evidence="3 7" id="KW-0813">Transport</keyword>
<keyword evidence="5 8" id="KW-1133">Transmembrane helix</keyword>
<dbReference type="InterPro" id="IPR005828">
    <property type="entry name" value="MFS_sugar_transport-like"/>
</dbReference>
<dbReference type="GO" id="GO:0016020">
    <property type="term" value="C:membrane"/>
    <property type="evidence" value="ECO:0007669"/>
    <property type="project" value="UniProtKB-SubCell"/>
</dbReference>
<feature type="transmembrane region" description="Helical" evidence="8">
    <location>
        <begin position="425"/>
        <end position="444"/>
    </location>
</feature>
<dbReference type="InterPro" id="IPR020846">
    <property type="entry name" value="MFS_dom"/>
</dbReference>
<dbReference type="FunFam" id="1.20.1250.20:FF:000217">
    <property type="entry name" value="MFS lactose permease, putative"/>
    <property type="match status" value="1"/>
</dbReference>
<dbReference type="InterPro" id="IPR003663">
    <property type="entry name" value="Sugar/inositol_transpt"/>
</dbReference>
<feature type="transmembrane region" description="Helical" evidence="8">
    <location>
        <begin position="128"/>
        <end position="146"/>
    </location>
</feature>
<evidence type="ECO:0000256" key="1">
    <source>
        <dbReference type="ARBA" id="ARBA00004141"/>
    </source>
</evidence>
<accession>A0A9P4V9E2</accession>
<feature type="transmembrane region" description="Helical" evidence="8">
    <location>
        <begin position="220"/>
        <end position="239"/>
    </location>
</feature>
<dbReference type="PANTHER" id="PTHR48022">
    <property type="entry name" value="PLASTIDIC GLUCOSE TRANSPORTER 4"/>
    <property type="match status" value="1"/>
</dbReference>
<feature type="transmembrane region" description="Helical" evidence="8">
    <location>
        <begin position="54"/>
        <end position="81"/>
    </location>
</feature>
<dbReference type="Pfam" id="PF00083">
    <property type="entry name" value="Sugar_tr"/>
    <property type="match status" value="1"/>
</dbReference>
<organism evidence="10 11">
    <name type="scientific">Polyplosphaeria fusca</name>
    <dbReference type="NCBI Taxonomy" id="682080"/>
    <lineage>
        <taxon>Eukaryota</taxon>
        <taxon>Fungi</taxon>
        <taxon>Dikarya</taxon>
        <taxon>Ascomycota</taxon>
        <taxon>Pezizomycotina</taxon>
        <taxon>Dothideomycetes</taxon>
        <taxon>Pleosporomycetidae</taxon>
        <taxon>Pleosporales</taxon>
        <taxon>Tetraplosphaeriaceae</taxon>
        <taxon>Polyplosphaeria</taxon>
    </lineage>
</organism>
<keyword evidence="4 8" id="KW-0812">Transmembrane</keyword>
<dbReference type="Proteomes" id="UP000799444">
    <property type="component" value="Unassembled WGS sequence"/>
</dbReference>
<proteinExistence type="inferred from homology"/>
<dbReference type="InterPro" id="IPR036259">
    <property type="entry name" value="MFS_trans_sf"/>
</dbReference>
<dbReference type="OrthoDB" id="6133115at2759"/>
<feature type="transmembrane region" description="Helical" evidence="8">
    <location>
        <begin position="378"/>
        <end position="400"/>
    </location>
</feature>
<dbReference type="InterPro" id="IPR050360">
    <property type="entry name" value="MFS_Sugar_Transporters"/>
</dbReference>
<evidence type="ECO:0000256" key="4">
    <source>
        <dbReference type="ARBA" id="ARBA00022692"/>
    </source>
</evidence>
<name>A0A9P4V9E2_9PLEO</name>
<feature type="transmembrane region" description="Helical" evidence="8">
    <location>
        <begin position="182"/>
        <end position="200"/>
    </location>
</feature>
<evidence type="ECO:0000256" key="2">
    <source>
        <dbReference type="ARBA" id="ARBA00010992"/>
    </source>
</evidence>
<dbReference type="Gene3D" id="1.20.1250.20">
    <property type="entry name" value="MFS general substrate transporter like domains"/>
    <property type="match status" value="1"/>
</dbReference>
<keyword evidence="6 8" id="KW-0472">Membrane</keyword>
<evidence type="ECO:0000313" key="11">
    <source>
        <dbReference type="Proteomes" id="UP000799444"/>
    </source>
</evidence>
<evidence type="ECO:0000256" key="7">
    <source>
        <dbReference type="RuleBase" id="RU003346"/>
    </source>
</evidence>
<dbReference type="AlphaFoldDB" id="A0A9P4V9E2"/>
<dbReference type="NCBIfam" id="TIGR00879">
    <property type="entry name" value="SP"/>
    <property type="match status" value="1"/>
</dbReference>
<feature type="transmembrane region" description="Helical" evidence="8">
    <location>
        <begin position="491"/>
        <end position="510"/>
    </location>
</feature>
<feature type="transmembrane region" description="Helical" evidence="8">
    <location>
        <begin position="158"/>
        <end position="175"/>
    </location>
</feature>
<evidence type="ECO:0000259" key="9">
    <source>
        <dbReference type="PROSITE" id="PS50850"/>
    </source>
</evidence>
<evidence type="ECO:0000256" key="6">
    <source>
        <dbReference type="ARBA" id="ARBA00023136"/>
    </source>
</evidence>